<dbReference type="EMBL" id="VCAU01000241">
    <property type="protein sequence ID" value="KAF9882672.1"/>
    <property type="molecule type" value="Genomic_DNA"/>
</dbReference>
<dbReference type="AlphaFoldDB" id="A0AAD4GMQ9"/>
<name>A0AAD4GMQ9_ASPNN</name>
<accession>A0AAD4GMQ9</accession>
<keyword evidence="2" id="KW-1185">Reference proteome</keyword>
<organism evidence="1 2">
    <name type="scientific">Aspergillus nanangensis</name>
    <dbReference type="NCBI Taxonomy" id="2582783"/>
    <lineage>
        <taxon>Eukaryota</taxon>
        <taxon>Fungi</taxon>
        <taxon>Dikarya</taxon>
        <taxon>Ascomycota</taxon>
        <taxon>Pezizomycotina</taxon>
        <taxon>Eurotiomycetes</taxon>
        <taxon>Eurotiomycetidae</taxon>
        <taxon>Eurotiales</taxon>
        <taxon>Aspergillaceae</taxon>
        <taxon>Aspergillus</taxon>
        <taxon>Aspergillus subgen. Circumdati</taxon>
    </lineage>
</organism>
<evidence type="ECO:0000313" key="1">
    <source>
        <dbReference type="EMBL" id="KAF9882672.1"/>
    </source>
</evidence>
<reference evidence="1" key="1">
    <citation type="journal article" date="2019" name="Beilstein J. Org. Chem.">
        <title>Nanangenines: drimane sesquiterpenoids as the dominant metabolite cohort of a novel Australian fungus, Aspergillus nanangensis.</title>
        <authorList>
            <person name="Lacey H.J."/>
            <person name="Gilchrist C.L.M."/>
            <person name="Crombie A."/>
            <person name="Kalaitzis J.A."/>
            <person name="Vuong D."/>
            <person name="Rutledge P.J."/>
            <person name="Turner P."/>
            <person name="Pitt J.I."/>
            <person name="Lacey E."/>
            <person name="Chooi Y.H."/>
            <person name="Piggott A.M."/>
        </authorList>
    </citation>
    <scope>NUCLEOTIDE SEQUENCE</scope>
    <source>
        <strain evidence="1">MST-FP2251</strain>
    </source>
</reference>
<evidence type="ECO:0000313" key="2">
    <source>
        <dbReference type="Proteomes" id="UP001194746"/>
    </source>
</evidence>
<sequence>MRSSLSQCTDLVLSNVHNPNILLLGQHEANELIPEIHESRQTTLHVYVPRSSKWMRSFGNLRFLCTGKAVKDEQSFHNDNYDLELFAGSLYFVSFKIYENVRHFLGLVTEHTSQMLGNRLSNEGFVGEQTRQEVEWPVQSPFWSNPLPLLGAIFNIRSKGHGYLQTHMGRMLASRELTEDKFYPKLGLDSFYLE</sequence>
<dbReference type="Proteomes" id="UP001194746">
    <property type="component" value="Unassembled WGS sequence"/>
</dbReference>
<protein>
    <submittedName>
        <fullName evidence="1">Uncharacterized protein</fullName>
    </submittedName>
</protein>
<proteinExistence type="predicted"/>
<gene>
    <name evidence="1" type="ORF">FE257_005657</name>
</gene>
<comment type="caution">
    <text evidence="1">The sequence shown here is derived from an EMBL/GenBank/DDBJ whole genome shotgun (WGS) entry which is preliminary data.</text>
</comment>
<reference evidence="1" key="2">
    <citation type="submission" date="2020-02" db="EMBL/GenBank/DDBJ databases">
        <authorList>
            <person name="Gilchrist C.L.M."/>
            <person name="Chooi Y.-H."/>
        </authorList>
    </citation>
    <scope>NUCLEOTIDE SEQUENCE</scope>
    <source>
        <strain evidence="1">MST-FP2251</strain>
    </source>
</reference>